<feature type="domain" description="NGN" evidence="1">
    <location>
        <begin position="96"/>
        <end position="174"/>
    </location>
</feature>
<sequence>MTPPRPNKRRKIETQIATFLDIEAGVEADGDVSEEEGEYDQDENIFSHTLLSREYDGAGDIDWDTFLDRARRRGRNGVLTMNAEGPREGPRDSDGLYEIMCQVGTEETAVFRVLQAAVDPALVIYSAFARKSLPGRIFAEVLSLDAAQALAKKVSYLSPHNIRQIPQERMTEMLELGGNTSDTSGTLPLL</sequence>
<dbReference type="HOGENOM" id="CLU_1428091_0_0_1"/>
<dbReference type="AlphaFoldDB" id="A0A067SIM6"/>
<evidence type="ECO:0000313" key="3">
    <source>
        <dbReference type="Proteomes" id="UP000027222"/>
    </source>
</evidence>
<dbReference type="InterPro" id="IPR036735">
    <property type="entry name" value="NGN_dom_sf"/>
</dbReference>
<dbReference type="InterPro" id="IPR005100">
    <property type="entry name" value="NGN-domain"/>
</dbReference>
<dbReference type="Gene3D" id="3.30.70.940">
    <property type="entry name" value="NusG, N-terminal domain"/>
    <property type="match status" value="1"/>
</dbReference>
<accession>A0A067SIM6</accession>
<keyword evidence="3" id="KW-1185">Reference proteome</keyword>
<protein>
    <recommendedName>
        <fullName evidence="1">NGN domain-containing protein</fullName>
    </recommendedName>
</protein>
<dbReference type="Pfam" id="PF03439">
    <property type="entry name" value="Spt5-NGN"/>
    <property type="match status" value="1"/>
</dbReference>
<organism evidence="2 3">
    <name type="scientific">Galerina marginata (strain CBS 339.88)</name>
    <dbReference type="NCBI Taxonomy" id="685588"/>
    <lineage>
        <taxon>Eukaryota</taxon>
        <taxon>Fungi</taxon>
        <taxon>Dikarya</taxon>
        <taxon>Basidiomycota</taxon>
        <taxon>Agaricomycotina</taxon>
        <taxon>Agaricomycetes</taxon>
        <taxon>Agaricomycetidae</taxon>
        <taxon>Agaricales</taxon>
        <taxon>Agaricineae</taxon>
        <taxon>Strophariaceae</taxon>
        <taxon>Galerina</taxon>
    </lineage>
</organism>
<dbReference type="EMBL" id="KL142422">
    <property type="protein sequence ID" value="KDR66613.1"/>
    <property type="molecule type" value="Genomic_DNA"/>
</dbReference>
<evidence type="ECO:0000313" key="2">
    <source>
        <dbReference type="EMBL" id="KDR66613.1"/>
    </source>
</evidence>
<gene>
    <name evidence="2" type="ORF">GALMADRAFT_1147848</name>
</gene>
<proteinExistence type="predicted"/>
<dbReference type="OrthoDB" id="3066781at2759"/>
<name>A0A067SIM6_GALM3</name>
<reference evidence="3" key="1">
    <citation type="journal article" date="2014" name="Proc. Natl. Acad. Sci. U.S.A.">
        <title>Extensive sampling of basidiomycete genomes demonstrates inadequacy of the white-rot/brown-rot paradigm for wood decay fungi.</title>
        <authorList>
            <person name="Riley R."/>
            <person name="Salamov A.A."/>
            <person name="Brown D.W."/>
            <person name="Nagy L.G."/>
            <person name="Floudas D."/>
            <person name="Held B.W."/>
            <person name="Levasseur A."/>
            <person name="Lombard V."/>
            <person name="Morin E."/>
            <person name="Otillar R."/>
            <person name="Lindquist E.A."/>
            <person name="Sun H."/>
            <person name="LaButti K.M."/>
            <person name="Schmutz J."/>
            <person name="Jabbour D."/>
            <person name="Luo H."/>
            <person name="Baker S.E."/>
            <person name="Pisabarro A.G."/>
            <person name="Walton J.D."/>
            <person name="Blanchette R.A."/>
            <person name="Henrissat B."/>
            <person name="Martin F."/>
            <person name="Cullen D."/>
            <person name="Hibbett D.S."/>
            <person name="Grigoriev I.V."/>
        </authorList>
    </citation>
    <scope>NUCLEOTIDE SEQUENCE [LARGE SCALE GENOMIC DNA]</scope>
    <source>
        <strain evidence="3">CBS 339.88</strain>
    </source>
</reference>
<evidence type="ECO:0000259" key="1">
    <source>
        <dbReference type="Pfam" id="PF03439"/>
    </source>
</evidence>
<dbReference type="STRING" id="685588.A0A067SIM6"/>
<dbReference type="Proteomes" id="UP000027222">
    <property type="component" value="Unassembled WGS sequence"/>
</dbReference>
<dbReference type="GO" id="GO:0006354">
    <property type="term" value="P:DNA-templated transcription elongation"/>
    <property type="evidence" value="ECO:0007669"/>
    <property type="project" value="InterPro"/>
</dbReference>